<evidence type="ECO:0000313" key="7">
    <source>
        <dbReference type="EMBL" id="KLT46454.1"/>
    </source>
</evidence>
<dbReference type="STRING" id="879819.A0A0J1BED0"/>
<dbReference type="Proteomes" id="UP000053611">
    <property type="component" value="Unassembled WGS sequence"/>
</dbReference>
<dbReference type="GO" id="GO:0004382">
    <property type="term" value="F:GDP phosphatase activity"/>
    <property type="evidence" value="ECO:0007669"/>
    <property type="project" value="TreeGrafter"/>
</dbReference>
<feature type="compositionally biased region" description="Polar residues" evidence="5">
    <location>
        <begin position="678"/>
        <end position="697"/>
    </location>
</feature>
<proteinExistence type="inferred from homology"/>
<dbReference type="Pfam" id="PF01150">
    <property type="entry name" value="GDA1_CD39"/>
    <property type="match status" value="1"/>
</dbReference>
<dbReference type="GeneID" id="28981217"/>
<dbReference type="GO" id="GO:0006256">
    <property type="term" value="P:UDP catabolic process"/>
    <property type="evidence" value="ECO:0007669"/>
    <property type="project" value="TreeGrafter"/>
</dbReference>
<dbReference type="GO" id="GO:0017111">
    <property type="term" value="F:ribonucleoside triphosphate phosphatase activity"/>
    <property type="evidence" value="ECO:0007669"/>
    <property type="project" value="TreeGrafter"/>
</dbReference>
<reference evidence="7 8" key="1">
    <citation type="submission" date="2015-03" db="EMBL/GenBank/DDBJ databases">
        <title>Genomics and transcriptomics of the oil-accumulating basidiomycete yeast T. oleaginosus allow insights into substrate utilization and the diverse evolutionary trajectories of mating systems in fungi.</title>
        <authorList>
            <consortium name="DOE Joint Genome Institute"/>
            <person name="Kourist R."/>
            <person name="Kracht O."/>
            <person name="Bracharz F."/>
            <person name="Lipzen A."/>
            <person name="Nolan M."/>
            <person name="Ohm R."/>
            <person name="Grigoriev I."/>
            <person name="Sun S."/>
            <person name="Heitman J."/>
            <person name="Bruck T."/>
            <person name="Nowrousian M."/>
        </authorList>
    </citation>
    <scope>NUCLEOTIDE SEQUENCE [LARGE SCALE GENOMIC DNA]</scope>
    <source>
        <strain evidence="7 8">IBC0246</strain>
    </source>
</reference>
<evidence type="ECO:0000256" key="4">
    <source>
        <dbReference type="PIRSR" id="PIRSR600407-2"/>
    </source>
</evidence>
<dbReference type="EMBL" id="KQ087177">
    <property type="protein sequence ID" value="KLT46454.1"/>
    <property type="molecule type" value="Genomic_DNA"/>
</dbReference>
<keyword evidence="6" id="KW-1133">Transmembrane helix</keyword>
<feature type="active site" description="Proton acceptor" evidence="3">
    <location>
        <position position="196"/>
    </location>
</feature>
<keyword evidence="6" id="KW-0472">Membrane</keyword>
<feature type="region of interest" description="Disordered" evidence="5">
    <location>
        <begin position="678"/>
        <end position="817"/>
    </location>
</feature>
<evidence type="ECO:0000256" key="5">
    <source>
        <dbReference type="SAM" id="MobiDB-lite"/>
    </source>
</evidence>
<dbReference type="RefSeq" id="XP_018282945.1">
    <property type="nucleotide sequence ID" value="XM_018420614.1"/>
</dbReference>
<comment type="similarity">
    <text evidence="1">Belongs to the GDA1/CD39 NTPase family.</text>
</comment>
<keyword evidence="6" id="KW-0812">Transmembrane</keyword>
<accession>A0A0J1BED0</accession>
<dbReference type="InterPro" id="IPR000407">
    <property type="entry name" value="GDA1_CD39_NTPase"/>
</dbReference>
<dbReference type="PANTHER" id="PTHR11782">
    <property type="entry name" value="ADENOSINE/GUANOSINE DIPHOSPHATASE"/>
    <property type="match status" value="1"/>
</dbReference>
<evidence type="ECO:0000256" key="1">
    <source>
        <dbReference type="ARBA" id="ARBA00009283"/>
    </source>
</evidence>
<evidence type="ECO:0000313" key="8">
    <source>
        <dbReference type="Proteomes" id="UP000053611"/>
    </source>
</evidence>
<dbReference type="Gene3D" id="3.30.420.150">
    <property type="entry name" value="Exopolyphosphatase. Domain 2"/>
    <property type="match status" value="1"/>
</dbReference>
<evidence type="ECO:0000256" key="2">
    <source>
        <dbReference type="ARBA" id="ARBA00022801"/>
    </source>
</evidence>
<dbReference type="AlphaFoldDB" id="A0A0J1BED0"/>
<keyword evidence="2" id="KW-0378">Hydrolase</keyword>
<evidence type="ECO:0008006" key="9">
    <source>
        <dbReference type="Google" id="ProtNLM"/>
    </source>
</evidence>
<dbReference type="GO" id="GO:0045134">
    <property type="term" value="F:UDP phosphatase activity"/>
    <property type="evidence" value="ECO:0007669"/>
    <property type="project" value="TreeGrafter"/>
</dbReference>
<dbReference type="GO" id="GO:0005794">
    <property type="term" value="C:Golgi apparatus"/>
    <property type="evidence" value="ECO:0007669"/>
    <property type="project" value="TreeGrafter"/>
</dbReference>
<evidence type="ECO:0000256" key="3">
    <source>
        <dbReference type="PIRSR" id="PIRSR600407-1"/>
    </source>
</evidence>
<protein>
    <recommendedName>
        <fullName evidence="9">Nucleoside phosphatase GDA1/CD39</fullName>
    </recommendedName>
</protein>
<keyword evidence="8" id="KW-1185">Reference proteome</keyword>
<sequence>MAPSVDASSTHYALVVDAGSSGSRLQIYSWRDPGLERDEILGEVRAARKAGLGDGMPSRWWWWDHLKRKDNSKASAEEMERRALRRLVRVGKGVRGDEWVKRVEPGISTVAPEDIPGYLAPLMAHALEHIPPSQRGRTPIYVLATAGMRLLSKEAQEAILAETCSTLRRDYPFTLDGPSAAGPCGDSVRVISGEEEGIWGWVAVNYLMDGFGHAPELAHADSETEHDHLLPLPSLASAPDGSSATDAVTPVDVHHHSPTFGFLDMGGASTQLAFSPSTEELSQSRFPANQLATISLRLLSGELVEWPVFAASWLGFGTNRVRERYVEAAVKEWSALPFKPEVIYDACLPNNLTIAATEQHPAFLGTGDFTQCLHALKPLLLHDEPCGAAHCLFGGMPTPRIDFSRADQRGFIGISEYWYTAHQVLGLGGVWDWAEWERGMGDFCAQDWGTIEAKVQSAEGWADVDLARLQMQCFKGAWISNVLHDGIGVPRLTDKGGNATLGGMGGTNAEAEFRARQKGLFQSMDTVRNTAISWTLGKVVIEASKAVSALPAGRWAPLSAAKAHLADLPPFLLVAYALLAFVVLFGLLHMLGRRSRRRKVLPFSSLSFFSSIPGLARLCPPDSADLYVEEGDGGASSMKRRRWWPLRRKRNAPHRSPLLRHASMPLSSGPFNASGTASSWQALSASQPTSPRGNRTASMLDVTSYPSYPGTPGSGASSSVASTPRPPRPRTTSYNPGAEAGWNDPPMSMFQDSSSSADDEWTPKPKLHKKRTGTLTPSAGPGGERILSRNSSRVNLADTGHLAQRNASRSGTPQRDM</sequence>
<dbReference type="GO" id="GO:0046036">
    <property type="term" value="P:CTP metabolic process"/>
    <property type="evidence" value="ECO:0007669"/>
    <property type="project" value="TreeGrafter"/>
</dbReference>
<feature type="binding site" evidence="4">
    <location>
        <begin position="267"/>
        <end position="271"/>
    </location>
    <ligand>
        <name>ATP</name>
        <dbReference type="ChEBI" id="CHEBI:30616"/>
    </ligand>
</feature>
<gene>
    <name evidence="7" type="ORF">CC85DRAFT_253526</name>
</gene>
<name>A0A0J1BED0_9TREE</name>
<feature type="compositionally biased region" description="Polar residues" evidence="5">
    <location>
        <begin position="805"/>
        <end position="817"/>
    </location>
</feature>
<dbReference type="GO" id="GO:0016020">
    <property type="term" value="C:membrane"/>
    <property type="evidence" value="ECO:0007669"/>
    <property type="project" value="TreeGrafter"/>
</dbReference>
<keyword evidence="4" id="KW-0547">Nucleotide-binding</keyword>
<keyword evidence="4" id="KW-0067">ATP-binding</keyword>
<dbReference type="OrthoDB" id="6372431at2759"/>
<dbReference type="PANTHER" id="PTHR11782:SF121">
    <property type="entry name" value="NUCLEOSIDE-DIPHOSPHATASE MIG-23"/>
    <property type="match status" value="1"/>
</dbReference>
<dbReference type="GO" id="GO:0005524">
    <property type="term" value="F:ATP binding"/>
    <property type="evidence" value="ECO:0007669"/>
    <property type="project" value="UniProtKB-KW"/>
</dbReference>
<dbReference type="Gene3D" id="3.30.420.40">
    <property type="match status" value="1"/>
</dbReference>
<organism evidence="7 8">
    <name type="scientific">Cutaneotrichosporon oleaginosum</name>
    <dbReference type="NCBI Taxonomy" id="879819"/>
    <lineage>
        <taxon>Eukaryota</taxon>
        <taxon>Fungi</taxon>
        <taxon>Dikarya</taxon>
        <taxon>Basidiomycota</taxon>
        <taxon>Agaricomycotina</taxon>
        <taxon>Tremellomycetes</taxon>
        <taxon>Trichosporonales</taxon>
        <taxon>Trichosporonaceae</taxon>
        <taxon>Cutaneotrichosporon</taxon>
    </lineage>
</organism>
<feature type="transmembrane region" description="Helical" evidence="6">
    <location>
        <begin position="571"/>
        <end position="591"/>
    </location>
</feature>
<evidence type="ECO:0000256" key="6">
    <source>
        <dbReference type="SAM" id="Phobius"/>
    </source>
</evidence>